<evidence type="ECO:0000313" key="3">
    <source>
        <dbReference type="Proteomes" id="UP000677803"/>
    </source>
</evidence>
<dbReference type="Proteomes" id="UP000677803">
    <property type="component" value="Unassembled WGS sequence"/>
</dbReference>
<reference evidence="2" key="1">
    <citation type="submission" date="2021-05" db="EMBL/GenBank/DDBJ databases">
        <authorList>
            <person name="Tigano A."/>
        </authorList>
    </citation>
    <scope>NUCLEOTIDE SEQUENCE</scope>
</reference>
<name>A0A8S4AX46_9TELE</name>
<dbReference type="EMBL" id="CAJRST010008890">
    <property type="protein sequence ID" value="CAG5897484.1"/>
    <property type="molecule type" value="Genomic_DNA"/>
</dbReference>
<proteinExistence type="predicted"/>
<evidence type="ECO:0000313" key="2">
    <source>
        <dbReference type="EMBL" id="CAG5897484.1"/>
    </source>
</evidence>
<sequence length="198" mass="21840">MTSQHIGSPLEPFCLHHGFLTVRRPGGLIRCPHRAPVFFFVAPERAAAHGHVGALHGRLRQRAVVIIFSLPSLFTFICRLAVTAHLEGGSTVNQAQDLRHKRRTQIHYERGKRVGASQWAPAAVRGGPSVRFSLMKLSLKSGKAGQSDKSRPYTCICADKREKTLKSPEQSQKESSVELMELGNSTLSRHPLGESMLS</sequence>
<evidence type="ECO:0000256" key="1">
    <source>
        <dbReference type="SAM" id="MobiDB-lite"/>
    </source>
</evidence>
<protein>
    <submittedName>
        <fullName evidence="2">(Atlantic silverside) hypothetical protein</fullName>
    </submittedName>
</protein>
<accession>A0A8S4AX46</accession>
<feature type="compositionally biased region" description="Basic and acidic residues" evidence="1">
    <location>
        <begin position="163"/>
        <end position="176"/>
    </location>
</feature>
<comment type="caution">
    <text evidence="2">The sequence shown here is derived from an EMBL/GenBank/DDBJ whole genome shotgun (WGS) entry which is preliminary data.</text>
</comment>
<gene>
    <name evidence="2" type="ORF">MMEN_LOCUS8534</name>
</gene>
<organism evidence="2 3">
    <name type="scientific">Menidia menidia</name>
    <name type="common">Atlantic silverside</name>
    <dbReference type="NCBI Taxonomy" id="238744"/>
    <lineage>
        <taxon>Eukaryota</taxon>
        <taxon>Metazoa</taxon>
        <taxon>Chordata</taxon>
        <taxon>Craniata</taxon>
        <taxon>Vertebrata</taxon>
        <taxon>Euteleostomi</taxon>
        <taxon>Actinopterygii</taxon>
        <taxon>Neopterygii</taxon>
        <taxon>Teleostei</taxon>
        <taxon>Neoteleostei</taxon>
        <taxon>Acanthomorphata</taxon>
        <taxon>Ovalentaria</taxon>
        <taxon>Atherinomorphae</taxon>
        <taxon>Atheriniformes</taxon>
        <taxon>Atherinopsidae</taxon>
        <taxon>Menidiinae</taxon>
        <taxon>Menidia</taxon>
    </lineage>
</organism>
<keyword evidence="3" id="KW-1185">Reference proteome</keyword>
<feature type="region of interest" description="Disordered" evidence="1">
    <location>
        <begin position="163"/>
        <end position="198"/>
    </location>
</feature>
<dbReference type="AlphaFoldDB" id="A0A8S4AX46"/>